<proteinExistence type="predicted"/>
<protein>
    <submittedName>
        <fullName evidence="2">Uncharacterized protein</fullName>
    </submittedName>
</protein>
<dbReference type="Proteomes" id="UP000887563">
    <property type="component" value="Unplaced"/>
</dbReference>
<dbReference type="AlphaFoldDB" id="A0A914NBW4"/>
<reference evidence="2" key="1">
    <citation type="submission" date="2022-11" db="UniProtKB">
        <authorList>
            <consortium name="WormBaseParasite"/>
        </authorList>
    </citation>
    <scope>IDENTIFICATION</scope>
</reference>
<keyword evidence="1" id="KW-1185">Reference proteome</keyword>
<sequence length="82" mass="9473">MPSNRQLQSFAIGCHICSCMHSCYVQPLHLSIIKVNSHQQRHLSTDRESGPWYVRTTALVARVSWLYKLATKLLYAETRNNI</sequence>
<accession>A0A914NBW4</accession>
<dbReference type="WBParaSite" id="Minc3s03968g35212">
    <property type="protein sequence ID" value="Minc3s03968g35212"/>
    <property type="gene ID" value="Minc3s03968g35212"/>
</dbReference>
<evidence type="ECO:0000313" key="1">
    <source>
        <dbReference type="Proteomes" id="UP000887563"/>
    </source>
</evidence>
<name>A0A914NBW4_MELIC</name>
<organism evidence="1 2">
    <name type="scientific">Meloidogyne incognita</name>
    <name type="common">Southern root-knot nematode worm</name>
    <name type="synonym">Oxyuris incognita</name>
    <dbReference type="NCBI Taxonomy" id="6306"/>
    <lineage>
        <taxon>Eukaryota</taxon>
        <taxon>Metazoa</taxon>
        <taxon>Ecdysozoa</taxon>
        <taxon>Nematoda</taxon>
        <taxon>Chromadorea</taxon>
        <taxon>Rhabditida</taxon>
        <taxon>Tylenchina</taxon>
        <taxon>Tylenchomorpha</taxon>
        <taxon>Tylenchoidea</taxon>
        <taxon>Meloidogynidae</taxon>
        <taxon>Meloidogyninae</taxon>
        <taxon>Meloidogyne</taxon>
        <taxon>Meloidogyne incognita group</taxon>
    </lineage>
</organism>
<evidence type="ECO:0000313" key="2">
    <source>
        <dbReference type="WBParaSite" id="Minc3s03968g35212"/>
    </source>
</evidence>